<reference evidence="1 2" key="1">
    <citation type="submission" date="2013-10" db="EMBL/GenBank/DDBJ databases">
        <title>Antibiotic resistance diversity of beta-lactamase producers in the General Hospital Vienna.</title>
        <authorList>
            <person name="Barisic I."/>
            <person name="Mitteregger D."/>
            <person name="Hirschl A.M."/>
            <person name="Noehammer C."/>
            <person name="Wiesinger-Mayr H."/>
        </authorList>
    </citation>
    <scope>NUCLEOTIDE SEQUENCE [LARGE SCALE GENOMIC DNA]</scope>
    <source>
        <strain evidence="1 2">ISC7</strain>
    </source>
</reference>
<accession>W1F7X5</accession>
<dbReference type="EMBL" id="CBWN010000174">
    <property type="protein sequence ID" value="CDL29910.1"/>
    <property type="molecule type" value="Genomic_DNA"/>
</dbReference>
<sequence>MIFVVIAKKINITATTIKDCFINLYALFWSMEYKLLTRGKSD</sequence>
<protein>
    <submittedName>
        <fullName evidence="1">Uncharacterized protein</fullName>
    </submittedName>
</protein>
<evidence type="ECO:0000313" key="2">
    <source>
        <dbReference type="Proteomes" id="UP000019199"/>
    </source>
</evidence>
<name>W1F7X5_ECOLX</name>
<comment type="caution">
    <text evidence="1">The sequence shown here is derived from an EMBL/GenBank/DDBJ whole genome shotgun (WGS) entry which is preliminary data.</text>
</comment>
<evidence type="ECO:0000313" key="1">
    <source>
        <dbReference type="EMBL" id="CDL29910.1"/>
    </source>
</evidence>
<proteinExistence type="predicted"/>
<dbReference type="AlphaFoldDB" id="W1F7X5"/>
<organism evidence="1 2">
    <name type="scientific">Escherichia coli ISC7</name>
    <dbReference type="NCBI Taxonomy" id="1432555"/>
    <lineage>
        <taxon>Bacteria</taxon>
        <taxon>Pseudomonadati</taxon>
        <taxon>Pseudomonadota</taxon>
        <taxon>Gammaproteobacteria</taxon>
        <taxon>Enterobacterales</taxon>
        <taxon>Enterobacteriaceae</taxon>
        <taxon>Escherichia</taxon>
    </lineage>
</organism>
<dbReference type="Proteomes" id="UP000019199">
    <property type="component" value="Unassembled WGS sequence"/>
</dbReference>